<comment type="caution">
    <text evidence="2">The sequence shown here is derived from an EMBL/GenBank/DDBJ whole genome shotgun (WGS) entry which is preliminary data.</text>
</comment>
<feature type="compositionally biased region" description="Polar residues" evidence="1">
    <location>
        <begin position="51"/>
        <end position="67"/>
    </location>
</feature>
<name>A0A5B7DLF1_PORTR</name>
<reference evidence="2 3" key="1">
    <citation type="submission" date="2019-05" db="EMBL/GenBank/DDBJ databases">
        <title>Another draft genome of Portunus trituberculatus and its Hox gene families provides insights of decapod evolution.</title>
        <authorList>
            <person name="Jeong J.-H."/>
            <person name="Song I."/>
            <person name="Kim S."/>
            <person name="Choi T."/>
            <person name="Kim D."/>
            <person name="Ryu S."/>
            <person name="Kim W."/>
        </authorList>
    </citation>
    <scope>NUCLEOTIDE SEQUENCE [LARGE SCALE GENOMIC DNA]</scope>
    <source>
        <tissue evidence="2">Muscle</tissue>
    </source>
</reference>
<accession>A0A5B7DLF1</accession>
<sequence>MEFLAAKVMRQVSGGAGGGGAAAAARIRVRSSGRLMSLLPFPAACCPLTEGNRSSPRCAQPGSSPSAESRPIASKATPL</sequence>
<protein>
    <submittedName>
        <fullName evidence="2">Uncharacterized protein</fullName>
    </submittedName>
</protein>
<evidence type="ECO:0000256" key="1">
    <source>
        <dbReference type="SAM" id="MobiDB-lite"/>
    </source>
</evidence>
<dbReference type="AlphaFoldDB" id="A0A5B7DLF1"/>
<organism evidence="2 3">
    <name type="scientific">Portunus trituberculatus</name>
    <name type="common">Swimming crab</name>
    <name type="synonym">Neptunus trituberculatus</name>
    <dbReference type="NCBI Taxonomy" id="210409"/>
    <lineage>
        <taxon>Eukaryota</taxon>
        <taxon>Metazoa</taxon>
        <taxon>Ecdysozoa</taxon>
        <taxon>Arthropoda</taxon>
        <taxon>Crustacea</taxon>
        <taxon>Multicrustacea</taxon>
        <taxon>Malacostraca</taxon>
        <taxon>Eumalacostraca</taxon>
        <taxon>Eucarida</taxon>
        <taxon>Decapoda</taxon>
        <taxon>Pleocyemata</taxon>
        <taxon>Brachyura</taxon>
        <taxon>Eubrachyura</taxon>
        <taxon>Portunoidea</taxon>
        <taxon>Portunidae</taxon>
        <taxon>Portuninae</taxon>
        <taxon>Portunus</taxon>
    </lineage>
</organism>
<dbReference type="Proteomes" id="UP000324222">
    <property type="component" value="Unassembled WGS sequence"/>
</dbReference>
<dbReference type="EMBL" id="VSRR010001026">
    <property type="protein sequence ID" value="MPC21864.1"/>
    <property type="molecule type" value="Genomic_DNA"/>
</dbReference>
<feature type="region of interest" description="Disordered" evidence="1">
    <location>
        <begin position="50"/>
        <end position="79"/>
    </location>
</feature>
<proteinExistence type="predicted"/>
<gene>
    <name evidence="2" type="ORF">E2C01_014867</name>
</gene>
<evidence type="ECO:0000313" key="2">
    <source>
        <dbReference type="EMBL" id="MPC21864.1"/>
    </source>
</evidence>
<keyword evidence="3" id="KW-1185">Reference proteome</keyword>
<evidence type="ECO:0000313" key="3">
    <source>
        <dbReference type="Proteomes" id="UP000324222"/>
    </source>
</evidence>